<dbReference type="HOGENOM" id="CLU_146189_0_0_1"/>
<evidence type="ECO:0000313" key="3">
    <source>
        <dbReference type="Proteomes" id="UP000039046"/>
    </source>
</evidence>
<keyword evidence="3" id="KW-1185">Reference proteome</keyword>
<keyword evidence="1" id="KW-0732">Signal</keyword>
<protein>
    <recommendedName>
        <fullName evidence="4">Cyanovirin-N domain-containing protein</fullName>
    </recommendedName>
</protein>
<feature type="signal peptide" evidence="1">
    <location>
        <begin position="1"/>
        <end position="16"/>
    </location>
</feature>
<reference evidence="2 3" key="1">
    <citation type="journal article" date="2015" name="Genome Announc.">
        <title>Draft Genome Sequence and Gene Annotation of the Entomopathogenic Fungus Verticillium hemipterigenum.</title>
        <authorList>
            <person name="Horn F."/>
            <person name="Habel A."/>
            <person name="Scharf D.H."/>
            <person name="Dworschak J."/>
            <person name="Brakhage A.A."/>
            <person name="Guthke R."/>
            <person name="Hertweck C."/>
            <person name="Linde J."/>
        </authorList>
    </citation>
    <scope>NUCLEOTIDE SEQUENCE [LARGE SCALE GENOMIC DNA]</scope>
</reference>
<evidence type="ECO:0000313" key="2">
    <source>
        <dbReference type="EMBL" id="CEJ82305.1"/>
    </source>
</evidence>
<accession>A0A0A1T811</accession>
<dbReference type="AlphaFoldDB" id="A0A0A1T811"/>
<evidence type="ECO:0008006" key="4">
    <source>
        <dbReference type="Google" id="ProtNLM"/>
    </source>
</evidence>
<dbReference type="OrthoDB" id="5398987at2759"/>
<name>A0A0A1T811_9HYPO</name>
<proteinExistence type="predicted"/>
<dbReference type="EMBL" id="CDHN01000001">
    <property type="protein sequence ID" value="CEJ82305.1"/>
    <property type="molecule type" value="Genomic_DNA"/>
</dbReference>
<feature type="chain" id="PRO_5001979389" description="Cyanovirin-N domain-containing protein" evidence="1">
    <location>
        <begin position="17"/>
        <end position="125"/>
    </location>
</feature>
<evidence type="ECO:0000256" key="1">
    <source>
        <dbReference type="SAM" id="SignalP"/>
    </source>
</evidence>
<organism evidence="2 3">
    <name type="scientific">[Torrubiella] hemipterigena</name>
    <dbReference type="NCBI Taxonomy" id="1531966"/>
    <lineage>
        <taxon>Eukaryota</taxon>
        <taxon>Fungi</taxon>
        <taxon>Dikarya</taxon>
        <taxon>Ascomycota</taxon>
        <taxon>Pezizomycotina</taxon>
        <taxon>Sordariomycetes</taxon>
        <taxon>Hypocreomycetidae</taxon>
        <taxon>Hypocreales</taxon>
        <taxon>Clavicipitaceae</taxon>
        <taxon>Clavicipitaceae incertae sedis</taxon>
        <taxon>'Torrubiella' clade</taxon>
    </lineage>
</organism>
<gene>
    <name evidence="2" type="ORF">VHEMI02376</name>
</gene>
<dbReference type="Proteomes" id="UP000039046">
    <property type="component" value="Unassembled WGS sequence"/>
</dbReference>
<sequence>MKTSFIALAMASVSFAAITPDMHQAGLARAPTGKGNVYWHTCGNCKCNASGSREGFTGDSGCMQIDGNIRALGLTRTGSKQTTCSVFTSNNCSGGVAQSVGVGSGTYACTALNQNSGSIRCYYNA</sequence>